<evidence type="ECO:0000259" key="6">
    <source>
        <dbReference type="Pfam" id="PF00462"/>
    </source>
</evidence>
<dbReference type="GO" id="GO:0005801">
    <property type="term" value="C:cis-Golgi network"/>
    <property type="evidence" value="ECO:0007669"/>
    <property type="project" value="UniProtKB-ARBA"/>
</dbReference>
<evidence type="ECO:0000256" key="1">
    <source>
        <dbReference type="ARBA" id="ARBA00009630"/>
    </source>
</evidence>
<keyword evidence="2" id="KW-0813">Transport</keyword>
<accession>A0A0D7AM55</accession>
<keyword evidence="4" id="KW-1015">Disulfide bond</keyword>
<dbReference type="CDD" id="cd03419">
    <property type="entry name" value="GRX_GRXh_1_2_like"/>
    <property type="match status" value="1"/>
</dbReference>
<evidence type="ECO:0000256" key="3">
    <source>
        <dbReference type="ARBA" id="ARBA00022982"/>
    </source>
</evidence>
<feature type="domain" description="Glutaredoxin" evidence="6">
    <location>
        <begin position="10"/>
        <end position="74"/>
    </location>
</feature>
<evidence type="ECO:0000313" key="8">
    <source>
        <dbReference type="Proteomes" id="UP000054144"/>
    </source>
</evidence>
<dbReference type="PROSITE" id="PS51354">
    <property type="entry name" value="GLUTAREDOXIN_2"/>
    <property type="match status" value="1"/>
</dbReference>
<proteinExistence type="inferred from homology"/>
<dbReference type="GO" id="GO:0034599">
    <property type="term" value="P:cellular response to oxidative stress"/>
    <property type="evidence" value="ECO:0007669"/>
    <property type="project" value="TreeGrafter"/>
</dbReference>
<dbReference type="PROSITE" id="PS00195">
    <property type="entry name" value="GLUTAREDOXIN_1"/>
    <property type="match status" value="1"/>
</dbReference>
<gene>
    <name evidence="7" type="ORF">FISHEDRAFT_36244</name>
</gene>
<reference evidence="7 8" key="1">
    <citation type="journal article" date="2015" name="Fungal Genet. Biol.">
        <title>Evolution of novel wood decay mechanisms in Agaricales revealed by the genome sequences of Fistulina hepatica and Cylindrobasidium torrendii.</title>
        <authorList>
            <person name="Floudas D."/>
            <person name="Held B.W."/>
            <person name="Riley R."/>
            <person name="Nagy L.G."/>
            <person name="Koehler G."/>
            <person name="Ransdell A.S."/>
            <person name="Younus H."/>
            <person name="Chow J."/>
            <person name="Chiniquy J."/>
            <person name="Lipzen A."/>
            <person name="Tritt A."/>
            <person name="Sun H."/>
            <person name="Haridas S."/>
            <person name="LaButti K."/>
            <person name="Ohm R.A."/>
            <person name="Kues U."/>
            <person name="Blanchette R.A."/>
            <person name="Grigoriev I.V."/>
            <person name="Minto R.E."/>
            <person name="Hibbett D.S."/>
        </authorList>
    </citation>
    <scope>NUCLEOTIDE SEQUENCE [LARGE SCALE GENOMIC DNA]</scope>
    <source>
        <strain evidence="7 8">ATCC 64428</strain>
    </source>
</reference>
<dbReference type="InterPro" id="IPR014025">
    <property type="entry name" value="Glutaredoxin_subgr"/>
</dbReference>
<dbReference type="EMBL" id="KN881647">
    <property type="protein sequence ID" value="KIY51858.1"/>
    <property type="molecule type" value="Genomic_DNA"/>
</dbReference>
<dbReference type="OrthoDB" id="418495at2759"/>
<dbReference type="Pfam" id="PF00462">
    <property type="entry name" value="Glutaredoxin"/>
    <property type="match status" value="1"/>
</dbReference>
<dbReference type="PANTHER" id="PTHR45694">
    <property type="entry name" value="GLUTAREDOXIN 2"/>
    <property type="match status" value="1"/>
</dbReference>
<evidence type="ECO:0000256" key="4">
    <source>
        <dbReference type="ARBA" id="ARBA00023157"/>
    </source>
</evidence>
<organism evidence="7 8">
    <name type="scientific">Fistulina hepatica ATCC 64428</name>
    <dbReference type="NCBI Taxonomy" id="1128425"/>
    <lineage>
        <taxon>Eukaryota</taxon>
        <taxon>Fungi</taxon>
        <taxon>Dikarya</taxon>
        <taxon>Basidiomycota</taxon>
        <taxon>Agaricomycotina</taxon>
        <taxon>Agaricomycetes</taxon>
        <taxon>Agaricomycetidae</taxon>
        <taxon>Agaricales</taxon>
        <taxon>Fistulinaceae</taxon>
        <taxon>Fistulina</taxon>
    </lineage>
</organism>
<dbReference type="PRINTS" id="PR00160">
    <property type="entry name" value="GLUTAREDOXIN"/>
</dbReference>
<sequence length="127" mass="14368">LQNAIDANKVMIFSKSYCPFCRRAKELIATEYPDVQKEIFELDEREDGDAIQSYLLEKTGQRTVPNIFVGKQHVGGCDAVTAAFEAGKLTPMIKAWCVAFFLHRSWMLTFPQTHVTCSNVQAATYQE</sequence>
<dbReference type="Proteomes" id="UP000054144">
    <property type="component" value="Unassembled WGS sequence"/>
</dbReference>
<keyword evidence="5" id="KW-0676">Redox-active center</keyword>
<dbReference type="Gene3D" id="3.40.30.10">
    <property type="entry name" value="Glutaredoxin"/>
    <property type="match status" value="1"/>
</dbReference>
<dbReference type="GO" id="GO:0005796">
    <property type="term" value="C:Golgi lumen"/>
    <property type="evidence" value="ECO:0007669"/>
    <property type="project" value="UniProtKB-ARBA"/>
</dbReference>
<dbReference type="InterPro" id="IPR011899">
    <property type="entry name" value="Glutaredoxin_euk/vir"/>
</dbReference>
<dbReference type="FunFam" id="3.40.30.10:FF:000093">
    <property type="entry name" value="Glutaredoxin 2"/>
    <property type="match status" value="1"/>
</dbReference>
<protein>
    <submittedName>
        <fullName evidence="7">Glutaredoxin</fullName>
    </submittedName>
</protein>
<dbReference type="InterPro" id="IPR011767">
    <property type="entry name" value="GLR_AS"/>
</dbReference>
<dbReference type="InterPro" id="IPR036249">
    <property type="entry name" value="Thioredoxin-like_sf"/>
</dbReference>
<feature type="non-terminal residue" evidence="7">
    <location>
        <position position="1"/>
    </location>
</feature>
<dbReference type="AlphaFoldDB" id="A0A0D7AM55"/>
<keyword evidence="3" id="KW-0249">Electron transport</keyword>
<evidence type="ECO:0000313" key="7">
    <source>
        <dbReference type="EMBL" id="KIY51858.1"/>
    </source>
</evidence>
<dbReference type="InterPro" id="IPR002109">
    <property type="entry name" value="Glutaredoxin"/>
</dbReference>
<name>A0A0D7AM55_9AGAR</name>
<dbReference type="NCBIfam" id="TIGR02180">
    <property type="entry name" value="GRX_euk"/>
    <property type="match status" value="1"/>
</dbReference>
<dbReference type="GO" id="GO:0004362">
    <property type="term" value="F:glutathione-disulfide reductase (NADPH) activity"/>
    <property type="evidence" value="ECO:0007669"/>
    <property type="project" value="UniProtKB-ARBA"/>
</dbReference>
<keyword evidence="8" id="KW-1185">Reference proteome</keyword>
<evidence type="ECO:0000256" key="5">
    <source>
        <dbReference type="ARBA" id="ARBA00023284"/>
    </source>
</evidence>
<evidence type="ECO:0000256" key="2">
    <source>
        <dbReference type="ARBA" id="ARBA00022448"/>
    </source>
</evidence>
<comment type="similarity">
    <text evidence="1">Belongs to the glutaredoxin family. Monothiol subfamily.</text>
</comment>
<dbReference type="PANTHER" id="PTHR45694:SF18">
    <property type="entry name" value="GLUTAREDOXIN-1-RELATED"/>
    <property type="match status" value="1"/>
</dbReference>
<dbReference type="SUPFAM" id="SSF52833">
    <property type="entry name" value="Thioredoxin-like"/>
    <property type="match status" value="1"/>
</dbReference>